<keyword evidence="3" id="KW-1185">Reference proteome</keyword>
<evidence type="ECO:0000313" key="3">
    <source>
        <dbReference type="Proteomes" id="UP000078302"/>
    </source>
</evidence>
<accession>A0A179BDH7</accession>
<reference evidence="2 3" key="1">
    <citation type="submission" date="2016-04" db="EMBL/GenBank/DDBJ databases">
        <title>Acidithiobacillus ferrooxidans genome sequencing and assembly.</title>
        <authorList>
            <person name="Zhou Z."/>
        </authorList>
    </citation>
    <scope>NUCLEOTIDE SEQUENCE [LARGE SCALE GENOMIC DNA]</scope>
    <source>
        <strain evidence="2 3">BY0502</strain>
    </source>
</reference>
<dbReference type="EMBL" id="LVXZ01000135">
    <property type="protein sequence ID" value="OAP89429.1"/>
    <property type="molecule type" value="Genomic_DNA"/>
</dbReference>
<feature type="compositionally biased region" description="Polar residues" evidence="1">
    <location>
        <begin position="69"/>
        <end position="89"/>
    </location>
</feature>
<comment type="caution">
    <text evidence="2">The sequence shown here is derived from an EMBL/GenBank/DDBJ whole genome shotgun (WGS) entry which is preliminary data.</text>
</comment>
<protein>
    <submittedName>
        <fullName evidence="2">Uncharacterized protein</fullName>
    </submittedName>
</protein>
<evidence type="ECO:0000313" key="2">
    <source>
        <dbReference type="EMBL" id="OAP89429.1"/>
    </source>
</evidence>
<feature type="region of interest" description="Disordered" evidence="1">
    <location>
        <begin position="60"/>
        <end position="89"/>
    </location>
</feature>
<dbReference type="AlphaFoldDB" id="A0A179BDH7"/>
<organism evidence="2 3">
    <name type="scientific">Acidithiobacillus ferrooxidans</name>
    <name type="common">Thiobacillus ferrooxidans</name>
    <dbReference type="NCBI Taxonomy" id="920"/>
    <lineage>
        <taxon>Bacteria</taxon>
        <taxon>Pseudomonadati</taxon>
        <taxon>Pseudomonadota</taxon>
        <taxon>Acidithiobacillia</taxon>
        <taxon>Acidithiobacillales</taxon>
        <taxon>Acidithiobacillaceae</taxon>
        <taxon>Acidithiobacillus</taxon>
    </lineage>
</organism>
<proteinExistence type="predicted"/>
<evidence type="ECO:0000256" key="1">
    <source>
        <dbReference type="SAM" id="MobiDB-lite"/>
    </source>
</evidence>
<gene>
    <name evidence="2" type="ORF">A4H96_10620</name>
</gene>
<sequence>MPLYYKKDAPYRDEAWHHCYACNSTNLESQVEQWDYYREKIAKNAVTRMQLDNLKHSAKQYSGYLPQNPAESTSRHYNGSDQYSGNCPF</sequence>
<dbReference type="Proteomes" id="UP000078302">
    <property type="component" value="Unassembled WGS sequence"/>
</dbReference>
<name>A0A179BDH7_ACIFR</name>